<name>A0A3N0BYP4_9MICC</name>
<comment type="caution">
    <text evidence="4">The sequence shown here is derived from an EMBL/GenBank/DDBJ whole genome shotgun (WGS) entry which is preliminary data.</text>
</comment>
<feature type="domain" description="eCIS core" evidence="3">
    <location>
        <begin position="52"/>
        <end position="87"/>
    </location>
</feature>
<dbReference type="AlphaFoldDB" id="A0A3N0BYP4"/>
<evidence type="ECO:0000256" key="1">
    <source>
        <dbReference type="SAM" id="MobiDB-lite"/>
    </source>
</evidence>
<sequence length="155" mass="16676">MTPGEQLRQIANAVNGSTLLGLLLAGAARTSVSAGPAGLLVACDYRWRLPVARAFTVGNVVLFRAGRAEALADRVLLGHEARHCTQYAWCLGVPFLPLYFVAAAWSLWRTGNPGTGNVFERHAGLRAGGYPEPGIRPSDPDPRPEDPFAPDHYEV</sequence>
<keyword evidence="2" id="KW-0812">Transmembrane</keyword>
<dbReference type="OrthoDB" id="3296472at2"/>
<feature type="transmembrane region" description="Helical" evidence="2">
    <location>
        <begin position="87"/>
        <end position="108"/>
    </location>
</feature>
<keyword evidence="5" id="KW-1185">Reference proteome</keyword>
<accession>A0A3N0BYP4</accession>
<keyword evidence="2" id="KW-0472">Membrane</keyword>
<dbReference type="InterPro" id="IPR025295">
    <property type="entry name" value="eCIS_core_dom"/>
</dbReference>
<evidence type="ECO:0000313" key="5">
    <source>
        <dbReference type="Proteomes" id="UP000273807"/>
    </source>
</evidence>
<feature type="compositionally biased region" description="Basic and acidic residues" evidence="1">
    <location>
        <begin position="138"/>
        <end position="155"/>
    </location>
</feature>
<evidence type="ECO:0000259" key="3">
    <source>
        <dbReference type="Pfam" id="PF13699"/>
    </source>
</evidence>
<protein>
    <submittedName>
        <fullName evidence="4">DUF4157 domain-containing protein</fullName>
    </submittedName>
</protein>
<dbReference type="Proteomes" id="UP000273807">
    <property type="component" value="Unassembled WGS sequence"/>
</dbReference>
<keyword evidence="2" id="KW-1133">Transmembrane helix</keyword>
<dbReference type="EMBL" id="RBED01000097">
    <property type="protein sequence ID" value="RNL55017.1"/>
    <property type="molecule type" value="Genomic_DNA"/>
</dbReference>
<proteinExistence type="predicted"/>
<reference evidence="4 5" key="1">
    <citation type="submission" date="2018-10" db="EMBL/GenBank/DDBJ databases">
        <title>Genome sequencing of Arthrobacter oryzae TNB02.</title>
        <authorList>
            <person name="Cho Y.-J."/>
            <person name="Cho A."/>
            <person name="Kim O.-S."/>
        </authorList>
    </citation>
    <scope>NUCLEOTIDE SEQUENCE [LARGE SCALE GENOMIC DNA]</scope>
    <source>
        <strain evidence="4 5">TNB02</strain>
    </source>
</reference>
<evidence type="ECO:0000256" key="2">
    <source>
        <dbReference type="SAM" id="Phobius"/>
    </source>
</evidence>
<gene>
    <name evidence="4" type="ORF">D7003_10580</name>
</gene>
<feature type="region of interest" description="Disordered" evidence="1">
    <location>
        <begin position="130"/>
        <end position="155"/>
    </location>
</feature>
<dbReference type="RefSeq" id="WP_123255411.1">
    <property type="nucleotide sequence ID" value="NZ_RBED01000097.1"/>
</dbReference>
<evidence type="ECO:0000313" key="4">
    <source>
        <dbReference type="EMBL" id="RNL55017.1"/>
    </source>
</evidence>
<organism evidence="4 5">
    <name type="scientific">Arthrobacter oryzae</name>
    <dbReference type="NCBI Taxonomy" id="409290"/>
    <lineage>
        <taxon>Bacteria</taxon>
        <taxon>Bacillati</taxon>
        <taxon>Actinomycetota</taxon>
        <taxon>Actinomycetes</taxon>
        <taxon>Micrococcales</taxon>
        <taxon>Micrococcaceae</taxon>
        <taxon>Arthrobacter</taxon>
    </lineage>
</organism>
<dbReference type="Pfam" id="PF13699">
    <property type="entry name" value="eCIS_core"/>
    <property type="match status" value="1"/>
</dbReference>